<feature type="region of interest" description="Disordered" evidence="1">
    <location>
        <begin position="1"/>
        <end position="30"/>
    </location>
</feature>
<dbReference type="EMBL" id="LR746268">
    <property type="protein sequence ID" value="CAA7396766.1"/>
    <property type="molecule type" value="Genomic_DNA"/>
</dbReference>
<proteinExistence type="predicted"/>
<evidence type="ECO:0000313" key="2">
    <source>
        <dbReference type="EMBL" id="CAA7396766.1"/>
    </source>
</evidence>
<organism evidence="2 3">
    <name type="scientific">Spirodela intermedia</name>
    <name type="common">Intermediate duckweed</name>
    <dbReference type="NCBI Taxonomy" id="51605"/>
    <lineage>
        <taxon>Eukaryota</taxon>
        <taxon>Viridiplantae</taxon>
        <taxon>Streptophyta</taxon>
        <taxon>Embryophyta</taxon>
        <taxon>Tracheophyta</taxon>
        <taxon>Spermatophyta</taxon>
        <taxon>Magnoliopsida</taxon>
        <taxon>Liliopsida</taxon>
        <taxon>Araceae</taxon>
        <taxon>Lemnoideae</taxon>
        <taxon>Spirodela</taxon>
    </lineage>
</organism>
<sequence length="30" mass="3457">MGMGHLQQISEEKRHDSPAKILQKSNFMSK</sequence>
<protein>
    <submittedName>
        <fullName evidence="2">Uncharacterized protein</fullName>
    </submittedName>
</protein>
<accession>A0A7I8KHQ1</accession>
<evidence type="ECO:0000256" key="1">
    <source>
        <dbReference type="SAM" id="MobiDB-lite"/>
    </source>
</evidence>
<gene>
    <name evidence="2" type="ORF">SI8410_05007429</name>
</gene>
<name>A0A7I8KHQ1_SPIIN</name>
<keyword evidence="3" id="KW-1185">Reference proteome</keyword>
<dbReference type="Proteomes" id="UP000663760">
    <property type="component" value="Chromosome 5"/>
</dbReference>
<reference evidence="2" key="1">
    <citation type="submission" date="2020-02" db="EMBL/GenBank/DDBJ databases">
        <authorList>
            <person name="Scholz U."/>
            <person name="Mascher M."/>
            <person name="Fiebig A."/>
        </authorList>
    </citation>
    <scope>NUCLEOTIDE SEQUENCE</scope>
</reference>
<dbReference type="AlphaFoldDB" id="A0A7I8KHQ1"/>
<evidence type="ECO:0000313" key="3">
    <source>
        <dbReference type="Proteomes" id="UP000663760"/>
    </source>
</evidence>